<feature type="region of interest" description="Disordered" evidence="1">
    <location>
        <begin position="797"/>
        <end position="878"/>
    </location>
</feature>
<dbReference type="Gene3D" id="3.60.15.10">
    <property type="entry name" value="Ribonuclease Z/Hydroxyacylglutathione hydrolase-like"/>
    <property type="match status" value="1"/>
</dbReference>
<dbReference type="PANTHER" id="PTHR30619:SF1">
    <property type="entry name" value="RECOMBINATION PROTEIN 2"/>
    <property type="match status" value="1"/>
</dbReference>
<proteinExistence type="predicted"/>
<dbReference type="SUPFAM" id="SSF56281">
    <property type="entry name" value="Metallo-hydrolase/oxidoreductase"/>
    <property type="match status" value="1"/>
</dbReference>
<organism evidence="2 3">
    <name type="scientific">Virgisporangium ochraceum</name>
    <dbReference type="NCBI Taxonomy" id="65505"/>
    <lineage>
        <taxon>Bacteria</taxon>
        <taxon>Bacillati</taxon>
        <taxon>Actinomycetota</taxon>
        <taxon>Actinomycetes</taxon>
        <taxon>Micromonosporales</taxon>
        <taxon>Micromonosporaceae</taxon>
        <taxon>Virgisporangium</taxon>
    </lineage>
</organism>
<name>A0A8J4EFC5_9ACTN</name>
<evidence type="ECO:0000313" key="2">
    <source>
        <dbReference type="EMBL" id="GIJ72669.1"/>
    </source>
</evidence>
<gene>
    <name evidence="2" type="ORF">Voc01_075860</name>
</gene>
<dbReference type="EMBL" id="BOPH01000104">
    <property type="protein sequence ID" value="GIJ72669.1"/>
    <property type="molecule type" value="Genomic_DNA"/>
</dbReference>
<keyword evidence="3" id="KW-1185">Reference proteome</keyword>
<dbReference type="AlphaFoldDB" id="A0A8J4EFC5"/>
<feature type="region of interest" description="Disordered" evidence="1">
    <location>
        <begin position="1056"/>
        <end position="1079"/>
    </location>
</feature>
<comment type="caution">
    <text evidence="2">The sequence shown here is derived from an EMBL/GenBank/DDBJ whole genome shotgun (WGS) entry which is preliminary data.</text>
</comment>
<evidence type="ECO:0000313" key="3">
    <source>
        <dbReference type="Proteomes" id="UP000635606"/>
    </source>
</evidence>
<protein>
    <recommendedName>
        <fullName evidence="4">Metallo-beta-lactamase domain-containing protein</fullName>
    </recommendedName>
</protein>
<evidence type="ECO:0000256" key="1">
    <source>
        <dbReference type="SAM" id="MobiDB-lite"/>
    </source>
</evidence>
<accession>A0A8J4EFC5</accession>
<reference evidence="2" key="1">
    <citation type="submission" date="2021-01" db="EMBL/GenBank/DDBJ databases">
        <title>Whole genome shotgun sequence of Virgisporangium ochraceum NBRC 16418.</title>
        <authorList>
            <person name="Komaki H."/>
            <person name="Tamura T."/>
        </authorList>
    </citation>
    <scope>NUCLEOTIDE SEQUENCE</scope>
    <source>
        <strain evidence="2">NBRC 16418</strain>
    </source>
</reference>
<dbReference type="InterPro" id="IPR052159">
    <property type="entry name" value="Competence_DNA_uptake"/>
</dbReference>
<dbReference type="PANTHER" id="PTHR30619">
    <property type="entry name" value="DNA INTERNALIZATION/COMPETENCE PROTEIN COMEC/REC2"/>
    <property type="match status" value="1"/>
</dbReference>
<dbReference type="Proteomes" id="UP000635606">
    <property type="component" value="Unassembled WGS sequence"/>
</dbReference>
<sequence>MSRTRYGGWGAPLGDVDFAQALAAAGVAAAAGEPTLATFRHRVSDVGPAHYPWRDPAATAGWNPHAVPPAPRWAQAWRDATGWPRPILAVDLDPSDPQEVWIARNLNHCADAYIPIEATRPAEPWRFPIRVGVLGDHDGRTFLEQLLPSIDLSPWRGDLIEPVVVGRERVACDILILPGSARGSMSSIDRTREIRTGAVVVPGDTGAWSSEMLAHLAARTEAWSIGIQPTPVSAEPLIEICRELSHNRSFDEAFRTVFWPDGVVLADRESIGQTGTVRRAHTTAARLREIPTPANLDPSHLTLADEFTDVATSGVFESESGDATALLELEQRAAPYLREWAGMRSLQARITDARRPGEALARFKPGTRHHIDVFIGSHRRDWLRPDATFPEQRGALRPRPLTIVLTENGLLQTPQAREVDLPVLGDSGTVTFELTTRPETTSVDARLIVLSGGRILQTARLPTSVGPAEVSVEPVARPEVLISPPTAELDERRSFDAMVFAGTSADGQTRLTTMVGDAAATVRFTGDAVAKATAKIRRRLAEVVMADQQTAGLAEPAAVELLIFLAFHGSLLRMAIERDVGGLTESLRRSEYLQIVSAEAEAFLPLELAYDFEPPEETAELCPHAVEALSVDEPGSACPGPHTGDIVCPFGFWGLSKVIERQAFRPGVPAGDQFQLRGSPARDRNRIPLGPIVFAASDRVDSFATGTLESLLTTLRRESPTVRQVAAWKDWPSAVAECRPAVLMVLPHTVHSDLFDGYGLEIGANARLWSPQINRDLLPSDRPVIIAFAGMPDGVRGRDRIRGVSRSSPRCRGGGRHRYPDRGTGPVRGTGRRLSDRGDLPGVPTRAARTRRGHAAPASTPARRRQSDGSLTGGVRRRRLADHRRRCSVLTLHLLPARHGDALLLQYGTGSDTHSVLIDGGPSSTVTRRAITGALHDVHSLDLLVVTHIDADHITGVLDLFERAGLPARVDDVWFNGWDHLPSDKLGAKQGDRLSAAIRRRGLSWNGAFGGEAVMVPDAGQLPVRELPGGLRLTLLSPTRQALADLRPVWKKEVEKAERETAARTRPPQPDRLGDERLDPESLAITPFDSDDSAANGSSIAFLAEYEGSGVLLTGDAHSGILVAGLRRLAAERGKLPVIGALKVPHHGSRYNVSTELINAIDCGRFLFSTDGTNYGHPDAAAIARIVTHRTGSRLEFNYRTSVIEGWQSRRLKRRFQYEMAFGEVDGHLRVDL</sequence>
<dbReference type="InterPro" id="IPR036866">
    <property type="entry name" value="RibonucZ/Hydroxyglut_hydro"/>
</dbReference>
<dbReference type="RefSeq" id="WP_203932525.1">
    <property type="nucleotide sequence ID" value="NZ_BOPH01000104.1"/>
</dbReference>
<evidence type="ECO:0008006" key="4">
    <source>
        <dbReference type="Google" id="ProtNLM"/>
    </source>
</evidence>